<evidence type="ECO:0000313" key="2">
    <source>
        <dbReference type="Proteomes" id="UP000177941"/>
    </source>
</evidence>
<name>A0A1G1X7A8_9BACT</name>
<gene>
    <name evidence="1" type="ORF">A3E36_03575</name>
</gene>
<evidence type="ECO:0000313" key="1">
    <source>
        <dbReference type="EMBL" id="OGY35884.1"/>
    </source>
</evidence>
<dbReference type="Proteomes" id="UP000177941">
    <property type="component" value="Unassembled WGS sequence"/>
</dbReference>
<reference evidence="1 2" key="1">
    <citation type="journal article" date="2016" name="Nat. Commun.">
        <title>Thousands of microbial genomes shed light on interconnected biogeochemical processes in an aquifer system.</title>
        <authorList>
            <person name="Anantharaman K."/>
            <person name="Brown C.T."/>
            <person name="Hug L.A."/>
            <person name="Sharon I."/>
            <person name="Castelle C.J."/>
            <person name="Probst A.J."/>
            <person name="Thomas B.C."/>
            <person name="Singh A."/>
            <person name="Wilkins M.J."/>
            <person name="Karaoz U."/>
            <person name="Brodie E.L."/>
            <person name="Williams K.H."/>
            <person name="Hubbard S.S."/>
            <person name="Banfield J.F."/>
        </authorList>
    </citation>
    <scope>NUCLEOTIDE SEQUENCE [LARGE SCALE GENOMIC DNA]</scope>
</reference>
<sequence>MLLDHIMAGGEVLGRETIKAAIRVATTEFRAISFPDTTSKEFIGRALLFGEVIARIKINAARIDFVLEEDADWQAVSTLFADCSAIAKRLAEESGQFPFQAQLMNRLFNADLVNTKGELVVRR</sequence>
<proteinExistence type="predicted"/>
<organism evidence="1 2">
    <name type="scientific">Candidatus Andersenbacteria bacterium RIFCSPHIGHO2_12_FULL_45_11b</name>
    <dbReference type="NCBI Taxonomy" id="1797282"/>
    <lineage>
        <taxon>Bacteria</taxon>
        <taxon>Candidatus Anderseniibacteriota</taxon>
    </lineage>
</organism>
<accession>A0A1G1X7A8</accession>
<dbReference type="EMBL" id="MHHS01000044">
    <property type="protein sequence ID" value="OGY35884.1"/>
    <property type="molecule type" value="Genomic_DNA"/>
</dbReference>
<dbReference type="AlphaFoldDB" id="A0A1G1X7A8"/>
<protein>
    <submittedName>
        <fullName evidence="1">Uncharacterized protein</fullName>
    </submittedName>
</protein>
<comment type="caution">
    <text evidence="1">The sequence shown here is derived from an EMBL/GenBank/DDBJ whole genome shotgun (WGS) entry which is preliminary data.</text>
</comment>